<evidence type="ECO:0000256" key="13">
    <source>
        <dbReference type="ARBA" id="ARBA00022989"/>
    </source>
</evidence>
<dbReference type="PANTHER" id="PTHR13872">
    <property type="entry name" value="DOLICHYL-DIPHOSPHOOLIGOSACCHARIDE--PROTEIN GLYCOSYLTRANSFERASE SUBUNIT"/>
    <property type="match status" value="1"/>
</dbReference>
<keyword evidence="9" id="KW-0812">Transmembrane</keyword>
<organism evidence="22">
    <name type="scientific">Anisakis simplex</name>
    <name type="common">Herring worm</name>
    <dbReference type="NCBI Taxonomy" id="6269"/>
    <lineage>
        <taxon>Eukaryota</taxon>
        <taxon>Metazoa</taxon>
        <taxon>Ecdysozoa</taxon>
        <taxon>Nematoda</taxon>
        <taxon>Chromadorea</taxon>
        <taxon>Rhabditida</taxon>
        <taxon>Spirurina</taxon>
        <taxon>Ascaridomorpha</taxon>
        <taxon>Ascaridoidea</taxon>
        <taxon>Anisakidae</taxon>
        <taxon>Anisakis</taxon>
        <taxon>Anisakis simplex complex</taxon>
    </lineage>
</organism>
<feature type="compositionally biased region" description="Basic residues" evidence="18">
    <location>
        <begin position="217"/>
        <end position="227"/>
    </location>
</feature>
<dbReference type="WBParaSite" id="ASIM_0000254601-mRNA-1">
    <property type="protein sequence ID" value="ASIM_0000254601-mRNA-1"/>
    <property type="gene ID" value="ASIM_0000254601"/>
</dbReference>
<dbReference type="GO" id="GO:0043687">
    <property type="term" value="P:post-translational protein modification"/>
    <property type="evidence" value="ECO:0007669"/>
    <property type="project" value="TreeGrafter"/>
</dbReference>
<dbReference type="OrthoDB" id="10261066at2759"/>
<keyword evidence="7" id="KW-0328">Glycosyltransferase</keyword>
<evidence type="ECO:0000256" key="11">
    <source>
        <dbReference type="ARBA" id="ARBA00022824"/>
    </source>
</evidence>
<dbReference type="EC" id="2.4.99.18" evidence="6"/>
<evidence type="ECO:0000256" key="7">
    <source>
        <dbReference type="ARBA" id="ARBA00022676"/>
    </source>
</evidence>
<evidence type="ECO:0000256" key="18">
    <source>
        <dbReference type="SAM" id="MobiDB-lite"/>
    </source>
</evidence>
<keyword evidence="12" id="KW-0460">Magnesium</keyword>
<dbReference type="AlphaFoldDB" id="A0A0M3J4S3"/>
<proteinExistence type="inferred from homology"/>
<gene>
    <name evidence="20" type="ORF">ASIM_LOCUS2409</name>
</gene>
<keyword evidence="14" id="KW-0472">Membrane</keyword>
<evidence type="ECO:0000256" key="14">
    <source>
        <dbReference type="ARBA" id="ARBA00023136"/>
    </source>
</evidence>
<evidence type="ECO:0000256" key="4">
    <source>
        <dbReference type="ARBA" id="ARBA00004922"/>
    </source>
</evidence>
<dbReference type="PANTHER" id="PTHR13872:SF1">
    <property type="entry name" value="DOLICHYL-DIPHOSPHOOLIGOSACCHARIDE--PROTEIN GLYCOSYLTRANSFERASE SUBUNIT STT3B"/>
    <property type="match status" value="1"/>
</dbReference>
<evidence type="ECO:0000256" key="2">
    <source>
        <dbReference type="ARBA" id="ARBA00001946"/>
    </source>
</evidence>
<name>A0A0M3J4S3_ANISI</name>
<comment type="catalytic activity">
    <reaction evidence="17">
        <text>a di-trans,poly-cis-dolichyl diphosphooligosaccharide + L-asparaginyl-[protein] = N(4)-(oligosaccharide-(1-&gt;4)-N-acetyl-beta-D-glucosaminyl-(1-&gt;4)-N-acetyl-beta-D-glucosaminyl)-L-asparaginyl-[protein] + a di-trans,poly-cis-dolichyl diphosphate + H(+)</text>
        <dbReference type="Rhea" id="RHEA:22980"/>
        <dbReference type="Rhea" id="RHEA-COMP:12804"/>
        <dbReference type="Rhea" id="RHEA-COMP:12805"/>
        <dbReference type="Rhea" id="RHEA-COMP:19506"/>
        <dbReference type="Rhea" id="RHEA-COMP:19509"/>
        <dbReference type="ChEBI" id="CHEBI:15378"/>
        <dbReference type="ChEBI" id="CHEBI:50347"/>
        <dbReference type="ChEBI" id="CHEBI:57497"/>
        <dbReference type="ChEBI" id="CHEBI:57570"/>
        <dbReference type="ChEBI" id="CHEBI:132529"/>
        <dbReference type="EC" id="2.4.99.18"/>
    </reaction>
</comment>
<evidence type="ECO:0000256" key="16">
    <source>
        <dbReference type="ARBA" id="ARBA00023211"/>
    </source>
</evidence>
<dbReference type="EMBL" id="UYRR01003198">
    <property type="protein sequence ID" value="VDK19938.1"/>
    <property type="molecule type" value="Genomic_DNA"/>
</dbReference>
<evidence type="ECO:0000256" key="10">
    <source>
        <dbReference type="ARBA" id="ARBA00022723"/>
    </source>
</evidence>
<comment type="pathway">
    <text evidence="4">Protein modification; protein glycosylation.</text>
</comment>
<dbReference type="InterPro" id="IPR003674">
    <property type="entry name" value="Oligo_trans_STT3"/>
</dbReference>
<evidence type="ECO:0000313" key="22">
    <source>
        <dbReference type="WBParaSite" id="ASIM_0000254601-mRNA-1"/>
    </source>
</evidence>
<evidence type="ECO:0000259" key="19">
    <source>
        <dbReference type="Pfam" id="PF21436"/>
    </source>
</evidence>
<comment type="similarity">
    <text evidence="5">Belongs to the STT3 family.</text>
</comment>
<dbReference type="InterPro" id="IPR048999">
    <property type="entry name" value="STT3-PglB_core"/>
</dbReference>
<keyword evidence="13" id="KW-1133">Transmembrane helix</keyword>
<keyword evidence="21" id="KW-1185">Reference proteome</keyword>
<dbReference type="Gene3D" id="3.40.50.12610">
    <property type="match status" value="1"/>
</dbReference>
<evidence type="ECO:0000256" key="5">
    <source>
        <dbReference type="ARBA" id="ARBA00010810"/>
    </source>
</evidence>
<evidence type="ECO:0000256" key="8">
    <source>
        <dbReference type="ARBA" id="ARBA00022679"/>
    </source>
</evidence>
<accession>A0A0M3J4S3</accession>
<keyword evidence="16" id="KW-0464">Manganese</keyword>
<dbReference type="FunFam" id="3.40.50.12610:FF:000001">
    <property type="entry name" value="Dolichyl-diphosphooligosaccharide--protein glycosyltransferase subunit STT3B"/>
    <property type="match status" value="1"/>
</dbReference>
<evidence type="ECO:0000256" key="6">
    <source>
        <dbReference type="ARBA" id="ARBA00012605"/>
    </source>
</evidence>
<protein>
    <recommendedName>
        <fullName evidence="6">dolichyl-diphosphooligosaccharide--protein glycotransferase</fullName>
        <ecNumber evidence="6">2.4.99.18</ecNumber>
    </recommendedName>
</protein>
<keyword evidence="8" id="KW-0808">Transferase</keyword>
<keyword evidence="10" id="KW-0479">Metal-binding</keyword>
<evidence type="ECO:0000256" key="15">
    <source>
        <dbReference type="ARBA" id="ARBA00023180"/>
    </source>
</evidence>
<dbReference type="Pfam" id="PF21436">
    <property type="entry name" value="STT3-PglB_core"/>
    <property type="match status" value="1"/>
</dbReference>
<keyword evidence="11" id="KW-0256">Endoplasmic reticulum</keyword>
<dbReference type="GO" id="GO:0046872">
    <property type="term" value="F:metal ion binding"/>
    <property type="evidence" value="ECO:0007669"/>
    <property type="project" value="UniProtKB-KW"/>
</dbReference>
<dbReference type="GO" id="GO:0008250">
    <property type="term" value="C:oligosaccharyltransferase complex"/>
    <property type="evidence" value="ECO:0007669"/>
    <property type="project" value="UniProtKB-ARBA"/>
</dbReference>
<sequence length="251" mass="28727">MDDFREAYYWLRKNTAENARIMSWWDYGYQIAGMANRTTLVDNNTWNNSHIALVGKAMSSNESAAYEIMHSLDVDYVLAIFGGVIGYSGDDINKFLWMVRIAEGEYPKEIREGNYFSESGDYTVGAQASETMLNCLMYKISYYRFGEVQMGYQQPAGFDRSRGYVIGKKDVTLEHLEEAYTSENWLVRIFKVKKPANRPTIKYQQRHIKSWRPLKVSKKGKSKRGIIKGRPLVIKGKRSSSPSSSSSSASH</sequence>
<evidence type="ECO:0000256" key="1">
    <source>
        <dbReference type="ARBA" id="ARBA00001936"/>
    </source>
</evidence>
<dbReference type="Proteomes" id="UP000267096">
    <property type="component" value="Unassembled WGS sequence"/>
</dbReference>
<evidence type="ECO:0000313" key="21">
    <source>
        <dbReference type="Proteomes" id="UP000267096"/>
    </source>
</evidence>
<comment type="subcellular location">
    <subcellularLocation>
        <location evidence="3">Endoplasmic reticulum membrane</location>
        <topology evidence="3">Multi-pass membrane protein</topology>
    </subcellularLocation>
</comment>
<evidence type="ECO:0000256" key="12">
    <source>
        <dbReference type="ARBA" id="ARBA00022842"/>
    </source>
</evidence>
<dbReference type="UniPathway" id="UPA00378"/>
<comment type="cofactor">
    <cofactor evidence="2">
        <name>Mg(2+)</name>
        <dbReference type="ChEBI" id="CHEBI:18420"/>
    </cofactor>
</comment>
<evidence type="ECO:0000313" key="20">
    <source>
        <dbReference type="EMBL" id="VDK19938.1"/>
    </source>
</evidence>
<dbReference type="GO" id="GO:0018279">
    <property type="term" value="P:protein N-linked glycosylation via asparagine"/>
    <property type="evidence" value="ECO:0007669"/>
    <property type="project" value="UniProtKB-ARBA"/>
</dbReference>
<evidence type="ECO:0000256" key="17">
    <source>
        <dbReference type="ARBA" id="ARBA00048829"/>
    </source>
</evidence>
<reference evidence="20 21" key="2">
    <citation type="submission" date="2018-11" db="EMBL/GenBank/DDBJ databases">
        <authorList>
            <consortium name="Pathogen Informatics"/>
        </authorList>
    </citation>
    <scope>NUCLEOTIDE SEQUENCE [LARGE SCALE GENOMIC DNA]</scope>
</reference>
<evidence type="ECO:0000256" key="3">
    <source>
        <dbReference type="ARBA" id="ARBA00004477"/>
    </source>
</evidence>
<keyword evidence="15" id="KW-0325">Glycoprotein</keyword>
<feature type="compositionally biased region" description="Low complexity" evidence="18">
    <location>
        <begin position="239"/>
        <end position="251"/>
    </location>
</feature>
<feature type="region of interest" description="Disordered" evidence="18">
    <location>
        <begin position="217"/>
        <end position="251"/>
    </location>
</feature>
<comment type="cofactor">
    <cofactor evidence="1">
        <name>Mn(2+)</name>
        <dbReference type="ChEBI" id="CHEBI:29035"/>
    </cofactor>
</comment>
<reference evidence="22" key="1">
    <citation type="submission" date="2017-02" db="UniProtKB">
        <authorList>
            <consortium name="WormBaseParasite"/>
        </authorList>
    </citation>
    <scope>IDENTIFICATION</scope>
</reference>
<feature type="domain" description="STT3/PglB/AglB core" evidence="19">
    <location>
        <begin position="21"/>
        <end position="78"/>
    </location>
</feature>
<evidence type="ECO:0000256" key="9">
    <source>
        <dbReference type="ARBA" id="ARBA00022692"/>
    </source>
</evidence>
<dbReference type="GO" id="GO:0004579">
    <property type="term" value="F:dolichyl-diphosphooligosaccharide-protein glycotransferase activity"/>
    <property type="evidence" value="ECO:0007669"/>
    <property type="project" value="UniProtKB-EC"/>
</dbReference>